<dbReference type="EMBL" id="JADBEE010000001">
    <property type="protein sequence ID" value="MBE1514728.1"/>
    <property type="molecule type" value="Genomic_DNA"/>
</dbReference>
<keyword evidence="1" id="KW-0472">Membrane</keyword>
<organism evidence="2 3">
    <name type="scientific">Nesterenkonia halotolerans</name>
    <dbReference type="NCBI Taxonomy" id="225325"/>
    <lineage>
        <taxon>Bacteria</taxon>
        <taxon>Bacillati</taxon>
        <taxon>Actinomycetota</taxon>
        <taxon>Actinomycetes</taxon>
        <taxon>Micrococcales</taxon>
        <taxon>Micrococcaceae</taxon>
        <taxon>Nesterenkonia</taxon>
    </lineage>
</organism>
<name>A0ABR9J6V9_9MICC</name>
<sequence length="81" mass="8151">MTTETTADTTAPTPVLGQAPFQATAAAALLILAAMLLTVGNGALLDFATAGLTLINGPLVDGPLLDLGNTLSDLQIGQFQQ</sequence>
<dbReference type="Proteomes" id="UP000636579">
    <property type="component" value="Unassembled WGS sequence"/>
</dbReference>
<keyword evidence="1" id="KW-0812">Transmembrane</keyword>
<evidence type="ECO:0000313" key="2">
    <source>
        <dbReference type="EMBL" id="MBE1514728.1"/>
    </source>
</evidence>
<keyword evidence="1" id="KW-1133">Transmembrane helix</keyword>
<accession>A0ABR9J6V9</accession>
<dbReference type="RefSeq" id="WP_192591445.1">
    <property type="nucleotide sequence ID" value="NZ_JADBEE010000001.1"/>
</dbReference>
<proteinExistence type="predicted"/>
<keyword evidence="3" id="KW-1185">Reference proteome</keyword>
<evidence type="ECO:0000256" key="1">
    <source>
        <dbReference type="SAM" id="Phobius"/>
    </source>
</evidence>
<gene>
    <name evidence="2" type="ORF">H4W26_001483</name>
</gene>
<evidence type="ECO:0000313" key="3">
    <source>
        <dbReference type="Proteomes" id="UP000636579"/>
    </source>
</evidence>
<reference evidence="2 3" key="1">
    <citation type="submission" date="2020-10" db="EMBL/GenBank/DDBJ databases">
        <title>Sequencing the genomes of 1000 actinobacteria strains.</title>
        <authorList>
            <person name="Klenk H.-P."/>
        </authorList>
    </citation>
    <scope>NUCLEOTIDE SEQUENCE [LARGE SCALE GENOMIC DNA]</scope>
    <source>
        <strain evidence="2 3">DSM 15474</strain>
    </source>
</reference>
<feature type="transmembrane region" description="Helical" evidence="1">
    <location>
        <begin position="20"/>
        <end position="39"/>
    </location>
</feature>
<comment type="caution">
    <text evidence="2">The sequence shown here is derived from an EMBL/GenBank/DDBJ whole genome shotgun (WGS) entry which is preliminary data.</text>
</comment>
<protein>
    <submittedName>
        <fullName evidence="2">Uncharacterized protein</fullName>
    </submittedName>
</protein>